<name>A0A8I0MZ15_9GAMM</name>
<comment type="caution">
    <text evidence="1">The sequence shown here is derived from an EMBL/GenBank/DDBJ whole genome shotgun (WGS) entry which is preliminary data.</text>
</comment>
<dbReference type="Proteomes" id="UP000660708">
    <property type="component" value="Unassembled WGS sequence"/>
</dbReference>
<sequence length="384" mass="43724">MLKIEGQYELNLEIGGVSLADSQGNLDIQEIEMIETVGTALPTISATLICRDKKVRALFHEGNRLNVMFRRNEDDSDGVVTSFQVTNVMVKRIASHYLIKFTGIYAAMSYLAEHRQRALKEKSAIEAITTIANTHFKKVDSNLAKSQDRQVWLQPNDTDKKFISDIWLHANLPDSMLMLAPCTNGDFRIRDLKTLVSKAQPNWAFLPNVKDNADDKNIWYSGEYTINTNSGFINHWLGYGNRVDITDRDLGEYEELLEMPTPKLTKSNLFPRRSDIDGRRGTPQWLNDNVHPKYWHAHQQNITSLALFSTVTVTLSYSDQLHPQMRVLDLVSFLEPDSTNAATDETHTGLYIISKLSRKFANNHIVTTVELSRETHEDIAGEIR</sequence>
<gene>
    <name evidence="1" type="ORF">PPEP_a4208</name>
</gene>
<evidence type="ECO:0000313" key="2">
    <source>
        <dbReference type="Proteomes" id="UP000660708"/>
    </source>
</evidence>
<dbReference type="EMBL" id="AQHF01000028">
    <property type="protein sequence ID" value="MBE0347846.1"/>
    <property type="molecule type" value="Genomic_DNA"/>
</dbReference>
<reference evidence="1 2" key="1">
    <citation type="submission" date="2015-06" db="EMBL/GenBank/DDBJ databases">
        <title>Genome sequence of Pseudoalteromonas peptidolytica.</title>
        <authorList>
            <person name="Xie B.-B."/>
            <person name="Rong J.-C."/>
            <person name="Qin Q.-L."/>
            <person name="Zhang Y.-Z."/>
        </authorList>
    </citation>
    <scope>NUCLEOTIDE SEQUENCE [LARGE SCALE GENOMIC DNA]</scope>
    <source>
        <strain evidence="1 2">F12-50-A1</strain>
    </source>
</reference>
<organism evidence="1 2">
    <name type="scientific">Pseudoalteromonas peptidolytica F12-50-A1</name>
    <dbReference type="NCBI Taxonomy" id="1315280"/>
    <lineage>
        <taxon>Bacteria</taxon>
        <taxon>Pseudomonadati</taxon>
        <taxon>Pseudomonadota</taxon>
        <taxon>Gammaproteobacteria</taxon>
        <taxon>Alteromonadales</taxon>
        <taxon>Pseudoalteromonadaceae</taxon>
        <taxon>Pseudoalteromonas</taxon>
    </lineage>
</organism>
<dbReference type="AlphaFoldDB" id="A0A8I0MZ15"/>
<protein>
    <submittedName>
        <fullName evidence="1">Uncharacterized protein</fullName>
    </submittedName>
</protein>
<dbReference type="RefSeq" id="WP_147390429.1">
    <property type="nucleotide sequence ID" value="NZ_AQHF01000028.1"/>
</dbReference>
<keyword evidence="2" id="KW-1185">Reference proteome</keyword>
<proteinExistence type="predicted"/>
<accession>A0A8I0MZ15</accession>
<evidence type="ECO:0000313" key="1">
    <source>
        <dbReference type="EMBL" id="MBE0347846.1"/>
    </source>
</evidence>